<evidence type="ECO:0000313" key="3">
    <source>
        <dbReference type="Proteomes" id="UP000013827"/>
    </source>
</evidence>
<proteinExistence type="predicted"/>
<protein>
    <submittedName>
        <fullName evidence="2">Uncharacterized protein</fullName>
    </submittedName>
</protein>
<dbReference type="RefSeq" id="XP_005761884.1">
    <property type="nucleotide sequence ID" value="XM_005761827.1"/>
</dbReference>
<dbReference type="PaxDb" id="2903-EOD09455"/>
<feature type="compositionally biased region" description="Low complexity" evidence="1">
    <location>
        <begin position="159"/>
        <end position="170"/>
    </location>
</feature>
<feature type="compositionally biased region" description="Basic and acidic residues" evidence="1">
    <location>
        <begin position="297"/>
        <end position="306"/>
    </location>
</feature>
<feature type="region of interest" description="Disordered" evidence="1">
    <location>
        <begin position="276"/>
        <end position="306"/>
    </location>
</feature>
<feature type="compositionally biased region" description="Basic and acidic residues" evidence="1">
    <location>
        <begin position="84"/>
        <end position="108"/>
    </location>
</feature>
<feature type="compositionally biased region" description="Basic and acidic residues" evidence="1">
    <location>
        <begin position="276"/>
        <end position="290"/>
    </location>
</feature>
<dbReference type="GeneID" id="17255570"/>
<dbReference type="Proteomes" id="UP000013827">
    <property type="component" value="Unassembled WGS sequence"/>
</dbReference>
<accession>A0A0D3IDX0</accession>
<sequence length="306" mass="32911">MLLLAALHGAGLSTRLSPAYGITPLTRAAGPALQTDAGPSELWTRDPQRSNSASSAEERRRQRLAQAQSGNANGAVKRHLPAHTTRDPLYPRRGAADAAERRRQRLEQPNKANVQEGSKPILPRLEYASPTARHPFDLWTRDPRRGPTDALERRRLREQQQQPQPQLAPAGDVDAPPQVGAGEDFDEGTDSAAIAEEAAGLDAAEEAPRVVASLTSELCEAKQELADVKQELAEASQSYGAAHAALEEELAVAKRTICELQSTMKDLVEAAEMKAEEAKGERGAELKTEEAGVEQAGEGKRGKVCA</sequence>
<keyword evidence="3" id="KW-1185">Reference proteome</keyword>
<dbReference type="AlphaFoldDB" id="A0A0D3IDX0"/>
<reference evidence="3" key="1">
    <citation type="journal article" date="2013" name="Nature">
        <title>Pan genome of the phytoplankton Emiliania underpins its global distribution.</title>
        <authorList>
            <person name="Read B.A."/>
            <person name="Kegel J."/>
            <person name="Klute M.J."/>
            <person name="Kuo A."/>
            <person name="Lefebvre S.C."/>
            <person name="Maumus F."/>
            <person name="Mayer C."/>
            <person name="Miller J."/>
            <person name="Monier A."/>
            <person name="Salamov A."/>
            <person name="Young J."/>
            <person name="Aguilar M."/>
            <person name="Claverie J.M."/>
            <person name="Frickenhaus S."/>
            <person name="Gonzalez K."/>
            <person name="Herman E.K."/>
            <person name="Lin Y.C."/>
            <person name="Napier J."/>
            <person name="Ogata H."/>
            <person name="Sarno A.F."/>
            <person name="Shmutz J."/>
            <person name="Schroeder D."/>
            <person name="de Vargas C."/>
            <person name="Verret F."/>
            <person name="von Dassow P."/>
            <person name="Valentin K."/>
            <person name="Van de Peer Y."/>
            <person name="Wheeler G."/>
            <person name="Dacks J.B."/>
            <person name="Delwiche C.F."/>
            <person name="Dyhrman S.T."/>
            <person name="Glockner G."/>
            <person name="John U."/>
            <person name="Richards T."/>
            <person name="Worden A.Z."/>
            <person name="Zhang X."/>
            <person name="Grigoriev I.V."/>
            <person name="Allen A.E."/>
            <person name="Bidle K."/>
            <person name="Borodovsky M."/>
            <person name="Bowler C."/>
            <person name="Brownlee C."/>
            <person name="Cock J.M."/>
            <person name="Elias M."/>
            <person name="Gladyshev V.N."/>
            <person name="Groth M."/>
            <person name="Guda C."/>
            <person name="Hadaegh A."/>
            <person name="Iglesias-Rodriguez M.D."/>
            <person name="Jenkins J."/>
            <person name="Jones B.M."/>
            <person name="Lawson T."/>
            <person name="Leese F."/>
            <person name="Lindquist E."/>
            <person name="Lobanov A."/>
            <person name="Lomsadze A."/>
            <person name="Malik S.B."/>
            <person name="Marsh M.E."/>
            <person name="Mackinder L."/>
            <person name="Mock T."/>
            <person name="Mueller-Roeber B."/>
            <person name="Pagarete A."/>
            <person name="Parker M."/>
            <person name="Probert I."/>
            <person name="Quesneville H."/>
            <person name="Raines C."/>
            <person name="Rensing S.A."/>
            <person name="Riano-Pachon D.M."/>
            <person name="Richier S."/>
            <person name="Rokitta S."/>
            <person name="Shiraiwa Y."/>
            <person name="Soanes D.M."/>
            <person name="van der Giezen M."/>
            <person name="Wahlund T.M."/>
            <person name="Williams B."/>
            <person name="Wilson W."/>
            <person name="Wolfe G."/>
            <person name="Wurch L.L."/>
        </authorList>
    </citation>
    <scope>NUCLEOTIDE SEQUENCE</scope>
</reference>
<reference evidence="2" key="2">
    <citation type="submission" date="2024-10" db="UniProtKB">
        <authorList>
            <consortium name="EnsemblProtists"/>
        </authorList>
    </citation>
    <scope>IDENTIFICATION</scope>
</reference>
<name>A0A0D3IDX0_EMIH1</name>
<dbReference type="HOGENOM" id="CLU_910406_0_0_1"/>
<dbReference type="KEGG" id="ehx:EMIHUDRAFT_432861"/>
<feature type="compositionally biased region" description="Basic and acidic residues" evidence="1">
    <location>
        <begin position="134"/>
        <end position="158"/>
    </location>
</feature>
<feature type="region of interest" description="Disordered" evidence="1">
    <location>
        <begin position="30"/>
        <end position="183"/>
    </location>
</feature>
<evidence type="ECO:0000313" key="2">
    <source>
        <dbReference type="EnsemblProtists" id="EOD09455"/>
    </source>
</evidence>
<dbReference type="EnsemblProtists" id="EOD09455">
    <property type="protein sequence ID" value="EOD09455"/>
    <property type="gene ID" value="EMIHUDRAFT_432861"/>
</dbReference>
<evidence type="ECO:0000256" key="1">
    <source>
        <dbReference type="SAM" id="MobiDB-lite"/>
    </source>
</evidence>
<organism evidence="2 3">
    <name type="scientific">Emiliania huxleyi (strain CCMP1516)</name>
    <dbReference type="NCBI Taxonomy" id="280463"/>
    <lineage>
        <taxon>Eukaryota</taxon>
        <taxon>Haptista</taxon>
        <taxon>Haptophyta</taxon>
        <taxon>Prymnesiophyceae</taxon>
        <taxon>Isochrysidales</taxon>
        <taxon>Noelaerhabdaceae</taxon>
        <taxon>Emiliania</taxon>
    </lineage>
</organism>